<proteinExistence type="predicted"/>
<evidence type="ECO:0000313" key="2">
    <source>
        <dbReference type="Proteomes" id="UP000231453"/>
    </source>
</evidence>
<protein>
    <submittedName>
        <fullName evidence="1">Uncharacterized protein</fullName>
    </submittedName>
</protein>
<name>A0A2M7V9Y5_9BACT</name>
<evidence type="ECO:0000313" key="1">
    <source>
        <dbReference type="EMBL" id="PIZ95675.1"/>
    </source>
</evidence>
<dbReference type="AlphaFoldDB" id="A0A2M7V9Y5"/>
<dbReference type="Proteomes" id="UP000231453">
    <property type="component" value="Unassembled WGS sequence"/>
</dbReference>
<organism evidence="1 2">
    <name type="scientific">Candidatus Magasanikbacteria bacterium CG_4_10_14_0_2_um_filter_33_14</name>
    <dbReference type="NCBI Taxonomy" id="1974636"/>
    <lineage>
        <taxon>Bacteria</taxon>
        <taxon>Candidatus Magasanikiibacteriota</taxon>
    </lineage>
</organism>
<reference evidence="2" key="1">
    <citation type="submission" date="2017-09" db="EMBL/GenBank/DDBJ databases">
        <title>Depth-based differentiation of microbial function through sediment-hosted aquifers and enrichment of novel symbionts in the deep terrestrial subsurface.</title>
        <authorList>
            <person name="Probst A.J."/>
            <person name="Ladd B."/>
            <person name="Jarett J.K."/>
            <person name="Geller-Mcgrath D.E."/>
            <person name="Sieber C.M.K."/>
            <person name="Emerson J.B."/>
            <person name="Anantharaman K."/>
            <person name="Thomas B.C."/>
            <person name="Malmstrom R."/>
            <person name="Stieglmeier M."/>
            <person name="Klingl A."/>
            <person name="Woyke T."/>
            <person name="Ryan C.M."/>
            <person name="Banfield J.F."/>
        </authorList>
    </citation>
    <scope>NUCLEOTIDE SEQUENCE [LARGE SCALE GENOMIC DNA]</scope>
</reference>
<sequence>MDILERHVDNEPNKVRDFKDFKLSEDLFEDAEGRNLKFKYAYDNNPSVEIELEFRKQIKEEKEDYFIKIKKDGENIVELTFEFYQENNSLLVTDSIDKSNNLDNEDKDRLKEIGTELYKRMIEFFESLSDDKKEKFEHRVIPYPSSEMSLSTWNKIFLENVGLKSKGYKLKSPKKRNDVYYWSKVY</sequence>
<dbReference type="EMBL" id="PFPL01000047">
    <property type="protein sequence ID" value="PIZ95675.1"/>
    <property type="molecule type" value="Genomic_DNA"/>
</dbReference>
<gene>
    <name evidence="1" type="ORF">COX80_03775</name>
</gene>
<comment type="caution">
    <text evidence="1">The sequence shown here is derived from an EMBL/GenBank/DDBJ whole genome shotgun (WGS) entry which is preliminary data.</text>
</comment>
<accession>A0A2M7V9Y5</accession>